<name>K3YNZ3_SETIT</name>
<evidence type="ECO:0000313" key="1">
    <source>
        <dbReference type="EnsemblPlants" id="KQL01571"/>
    </source>
</evidence>
<keyword evidence="2" id="KW-1185">Reference proteome</keyword>
<dbReference type="InParanoid" id="K3YNZ3"/>
<dbReference type="Gramene" id="KQL01571">
    <property type="protein sequence ID" value="KQL01571"/>
    <property type="gene ID" value="SETIT_015985mg"/>
</dbReference>
<sequence>MSFGKSLLPRAAADVSPITDVTTIKDPRVFVSCPEWISTITCSSAVRLLPLFSVHQIIIGSSEVATKPRFDSCAAL</sequence>
<dbReference type="EMBL" id="AGNK02003767">
    <property type="status" value="NOT_ANNOTATED_CDS"/>
    <property type="molecule type" value="Genomic_DNA"/>
</dbReference>
<organism evidence="1 2">
    <name type="scientific">Setaria italica</name>
    <name type="common">Foxtail millet</name>
    <name type="synonym">Panicum italicum</name>
    <dbReference type="NCBI Taxonomy" id="4555"/>
    <lineage>
        <taxon>Eukaryota</taxon>
        <taxon>Viridiplantae</taxon>
        <taxon>Streptophyta</taxon>
        <taxon>Embryophyta</taxon>
        <taxon>Tracheophyta</taxon>
        <taxon>Spermatophyta</taxon>
        <taxon>Magnoliopsida</taxon>
        <taxon>Liliopsida</taxon>
        <taxon>Poales</taxon>
        <taxon>Poaceae</taxon>
        <taxon>PACMAD clade</taxon>
        <taxon>Panicoideae</taxon>
        <taxon>Panicodae</taxon>
        <taxon>Paniceae</taxon>
        <taxon>Cenchrinae</taxon>
        <taxon>Setaria</taxon>
    </lineage>
</organism>
<proteinExistence type="predicted"/>
<evidence type="ECO:0000313" key="2">
    <source>
        <dbReference type="Proteomes" id="UP000004995"/>
    </source>
</evidence>
<protein>
    <submittedName>
        <fullName evidence="1">Uncharacterized protein</fullName>
    </submittedName>
</protein>
<accession>K3YNZ3</accession>
<dbReference type="HOGENOM" id="CLU_2659203_0_0_1"/>
<reference evidence="2" key="1">
    <citation type="journal article" date="2012" name="Nat. Biotechnol.">
        <title>Reference genome sequence of the model plant Setaria.</title>
        <authorList>
            <person name="Bennetzen J.L."/>
            <person name="Schmutz J."/>
            <person name="Wang H."/>
            <person name="Percifield R."/>
            <person name="Hawkins J."/>
            <person name="Pontaroli A.C."/>
            <person name="Estep M."/>
            <person name="Feng L."/>
            <person name="Vaughn J.N."/>
            <person name="Grimwood J."/>
            <person name="Jenkins J."/>
            <person name="Barry K."/>
            <person name="Lindquist E."/>
            <person name="Hellsten U."/>
            <person name="Deshpande S."/>
            <person name="Wang X."/>
            <person name="Wu X."/>
            <person name="Mitros T."/>
            <person name="Triplett J."/>
            <person name="Yang X."/>
            <person name="Ye C.Y."/>
            <person name="Mauro-Herrera M."/>
            <person name="Wang L."/>
            <person name="Li P."/>
            <person name="Sharma M."/>
            <person name="Sharma R."/>
            <person name="Ronald P.C."/>
            <person name="Panaud O."/>
            <person name="Kellogg E.A."/>
            <person name="Brutnell T.P."/>
            <person name="Doust A.N."/>
            <person name="Tuskan G.A."/>
            <person name="Rokhsar D."/>
            <person name="Devos K.M."/>
        </authorList>
    </citation>
    <scope>NUCLEOTIDE SEQUENCE [LARGE SCALE GENOMIC DNA]</scope>
    <source>
        <strain evidence="2">cv. Yugu1</strain>
    </source>
</reference>
<dbReference type="AlphaFoldDB" id="K3YNZ3"/>
<reference evidence="1" key="2">
    <citation type="submission" date="2018-08" db="UniProtKB">
        <authorList>
            <consortium name="EnsemblPlants"/>
        </authorList>
    </citation>
    <scope>IDENTIFICATION</scope>
    <source>
        <strain evidence="1">Yugu1</strain>
    </source>
</reference>
<dbReference type="Proteomes" id="UP000004995">
    <property type="component" value="Unassembled WGS sequence"/>
</dbReference>
<dbReference type="EnsemblPlants" id="KQL01571">
    <property type="protein sequence ID" value="KQL01571"/>
    <property type="gene ID" value="SETIT_015985mg"/>
</dbReference>